<feature type="transmembrane region" description="Helical" evidence="5">
    <location>
        <begin position="56"/>
        <end position="74"/>
    </location>
</feature>
<dbReference type="Proteomes" id="UP000013520">
    <property type="component" value="Chromosome"/>
</dbReference>
<dbReference type="STRING" id="767817.Desgi_3988"/>
<evidence type="ECO:0000256" key="3">
    <source>
        <dbReference type="ARBA" id="ARBA00022989"/>
    </source>
</evidence>
<evidence type="ECO:0000313" key="7">
    <source>
        <dbReference type="Proteomes" id="UP000013520"/>
    </source>
</evidence>
<keyword evidence="7" id="KW-1185">Reference proteome</keyword>
<feature type="transmembrane region" description="Helical" evidence="5">
    <location>
        <begin position="120"/>
        <end position="137"/>
    </location>
</feature>
<comment type="subcellular location">
    <subcellularLocation>
        <location evidence="1">Membrane</location>
        <topology evidence="1">Multi-pass membrane protein</topology>
    </subcellularLocation>
</comment>
<keyword evidence="2 5" id="KW-0812">Transmembrane</keyword>
<dbReference type="KEGG" id="dgi:Desgi_3988"/>
<feature type="transmembrane region" description="Helical" evidence="5">
    <location>
        <begin position="171"/>
        <end position="200"/>
    </location>
</feature>
<feature type="transmembrane region" description="Helical" evidence="5">
    <location>
        <begin position="212"/>
        <end position="236"/>
    </location>
</feature>
<dbReference type="RefSeq" id="WP_006523828.1">
    <property type="nucleotide sequence ID" value="NC_021184.1"/>
</dbReference>
<keyword evidence="3 5" id="KW-1133">Transmembrane helix</keyword>
<sequence length="468" mass="51082">MFKDTRVLGVAAFALIGLFIGIAKPFVGLPAQGHFIMATVIAALGFWIFRPGGLPFSAGCSLILAGGLIFGLKYDVVASGFVSSAVWVLIPALYFGFILQKTGLGKRIAYLVLKSFKPSWLSMAFSWFIIGIALSALTPSITVRIAIVMPIALSVVEACKQEYRSKGSAFIALLAWAMCLFPGTGWLTGSLSGPIILGFLPPELKPMATFEAWFQILALPWLLITVIFTVLVYFIMKPKEAIGIPRDTFEKEYADLGPIRREEIIAIIVLVGSLVMFSTERIHHIPTAATALAALFLLIMFKLITVPEISSGINWDVVMFFGVAISLQTIFVASQVSGWIEPILRPSLLSLASNPLIFLLVATFGIMLIRFIDVPWGFSTAALTITVLIPIYTQFGIHPLVSSMAYLIGINFVLLNYQQPFILISEGIMQNRGWAPVHVTLAGVAYIIAAVIALLVSMPYWRMIGVIQ</sequence>
<evidence type="ECO:0000256" key="1">
    <source>
        <dbReference type="ARBA" id="ARBA00004141"/>
    </source>
</evidence>
<name>R4KJ71_9FIRM</name>
<dbReference type="GO" id="GO:0016020">
    <property type="term" value="C:membrane"/>
    <property type="evidence" value="ECO:0007669"/>
    <property type="project" value="UniProtKB-SubCell"/>
</dbReference>
<evidence type="ECO:0000256" key="5">
    <source>
        <dbReference type="SAM" id="Phobius"/>
    </source>
</evidence>
<dbReference type="HOGENOM" id="CLU_005170_11_0_9"/>
<evidence type="ECO:0000313" key="6">
    <source>
        <dbReference type="EMBL" id="AGL03268.1"/>
    </source>
</evidence>
<feature type="transmembrane region" description="Helical" evidence="5">
    <location>
        <begin position="348"/>
        <end position="369"/>
    </location>
</feature>
<organism evidence="6 7">
    <name type="scientific">Desulfoscipio gibsoniae DSM 7213</name>
    <dbReference type="NCBI Taxonomy" id="767817"/>
    <lineage>
        <taxon>Bacteria</taxon>
        <taxon>Bacillati</taxon>
        <taxon>Bacillota</taxon>
        <taxon>Clostridia</taxon>
        <taxon>Eubacteriales</taxon>
        <taxon>Desulfallaceae</taxon>
        <taxon>Desulfoscipio</taxon>
    </lineage>
</organism>
<dbReference type="EMBL" id="CP003273">
    <property type="protein sequence ID" value="AGL03268.1"/>
    <property type="molecule type" value="Genomic_DNA"/>
</dbReference>
<feature type="transmembrane region" description="Helical" evidence="5">
    <location>
        <begin position="437"/>
        <end position="461"/>
    </location>
</feature>
<dbReference type="AlphaFoldDB" id="R4KJ71"/>
<evidence type="ECO:0000256" key="4">
    <source>
        <dbReference type="ARBA" id="ARBA00023136"/>
    </source>
</evidence>
<feature type="transmembrane region" description="Helical" evidence="5">
    <location>
        <begin position="285"/>
        <end position="305"/>
    </location>
</feature>
<evidence type="ECO:0000256" key="2">
    <source>
        <dbReference type="ARBA" id="ARBA00022692"/>
    </source>
</evidence>
<accession>R4KJ71</accession>
<dbReference type="GO" id="GO:0022857">
    <property type="term" value="F:transmembrane transporter activity"/>
    <property type="evidence" value="ECO:0007669"/>
    <property type="project" value="InterPro"/>
</dbReference>
<dbReference type="Pfam" id="PF00939">
    <property type="entry name" value="Na_sulph_symp"/>
    <property type="match status" value="1"/>
</dbReference>
<dbReference type="eggNOG" id="COG0471">
    <property type="taxonomic scope" value="Bacteria"/>
</dbReference>
<feature type="transmembrane region" description="Helical" evidence="5">
    <location>
        <begin position="80"/>
        <end position="99"/>
    </location>
</feature>
<dbReference type="InterPro" id="IPR001898">
    <property type="entry name" value="SLC13A/DASS"/>
</dbReference>
<feature type="transmembrane region" description="Helical" evidence="5">
    <location>
        <begin position="317"/>
        <end position="336"/>
    </location>
</feature>
<keyword evidence="4 5" id="KW-0472">Membrane</keyword>
<gene>
    <name evidence="6" type="ORF">Desgi_3988</name>
</gene>
<feature type="transmembrane region" description="Helical" evidence="5">
    <location>
        <begin position="376"/>
        <end position="393"/>
    </location>
</feature>
<proteinExistence type="predicted"/>
<reference evidence="6 7" key="1">
    <citation type="submission" date="2012-01" db="EMBL/GenBank/DDBJ databases">
        <title>Complete sequence of Desulfotomaculum gibsoniae DSM 7213.</title>
        <authorList>
            <consortium name="US DOE Joint Genome Institute"/>
            <person name="Lucas S."/>
            <person name="Han J."/>
            <person name="Lapidus A."/>
            <person name="Cheng J.-F."/>
            <person name="Goodwin L."/>
            <person name="Pitluck S."/>
            <person name="Peters L."/>
            <person name="Ovchinnikova G."/>
            <person name="Teshima H."/>
            <person name="Detter J.C."/>
            <person name="Han C."/>
            <person name="Tapia R."/>
            <person name="Land M."/>
            <person name="Hauser L."/>
            <person name="Kyrpides N."/>
            <person name="Ivanova N."/>
            <person name="Pagani I."/>
            <person name="Parshina S."/>
            <person name="Plugge C."/>
            <person name="Muyzer G."/>
            <person name="Kuever J."/>
            <person name="Ivanova A."/>
            <person name="Nazina T."/>
            <person name="Klenk H.-P."/>
            <person name="Brambilla E."/>
            <person name="Spring S."/>
            <person name="Stams A.F."/>
            <person name="Woyke T."/>
        </authorList>
    </citation>
    <scope>NUCLEOTIDE SEQUENCE [LARGE SCALE GENOMIC DNA]</scope>
    <source>
        <strain evidence="6 7">DSM 7213</strain>
    </source>
</reference>
<protein>
    <submittedName>
        <fullName evidence="6">Di-/tricarboxylate transporter</fullName>
    </submittedName>
</protein>
<dbReference type="OrthoDB" id="37272at2"/>